<dbReference type="GO" id="GO:0015297">
    <property type="term" value="F:antiporter activity"/>
    <property type="evidence" value="ECO:0007669"/>
    <property type="project" value="UniProtKB-KW"/>
</dbReference>
<evidence type="ECO:0000256" key="9">
    <source>
        <dbReference type="SAM" id="Phobius"/>
    </source>
</evidence>
<feature type="transmembrane region" description="Helical" evidence="9">
    <location>
        <begin position="173"/>
        <end position="192"/>
    </location>
</feature>
<feature type="transmembrane region" description="Helical" evidence="9">
    <location>
        <begin position="146"/>
        <end position="167"/>
    </location>
</feature>
<dbReference type="AlphaFoldDB" id="A0A852X1X6"/>
<feature type="transmembrane region" description="Helical" evidence="9">
    <location>
        <begin position="335"/>
        <end position="354"/>
    </location>
</feature>
<organism evidence="11 12">
    <name type="scientific">Janibacter alkaliphilus</name>
    <dbReference type="NCBI Taxonomy" id="1069963"/>
    <lineage>
        <taxon>Bacteria</taxon>
        <taxon>Bacillati</taxon>
        <taxon>Actinomycetota</taxon>
        <taxon>Actinomycetes</taxon>
        <taxon>Micrococcales</taxon>
        <taxon>Intrasporangiaceae</taxon>
        <taxon>Janibacter</taxon>
    </lineage>
</organism>
<dbReference type="Proteomes" id="UP000592181">
    <property type="component" value="Unassembled WGS sequence"/>
</dbReference>
<dbReference type="GO" id="GO:0016020">
    <property type="term" value="C:membrane"/>
    <property type="evidence" value="ECO:0007669"/>
    <property type="project" value="UniProtKB-SubCell"/>
</dbReference>
<comment type="subcellular location">
    <subcellularLocation>
        <location evidence="1">Membrane</location>
        <topology evidence="1">Multi-pass membrane protein</topology>
    </subcellularLocation>
</comment>
<evidence type="ECO:0000313" key="11">
    <source>
        <dbReference type="EMBL" id="NYG36879.1"/>
    </source>
</evidence>
<dbReference type="Pfam" id="PF00999">
    <property type="entry name" value="Na_H_Exchanger"/>
    <property type="match status" value="1"/>
</dbReference>
<keyword evidence="6 9" id="KW-1133">Transmembrane helix</keyword>
<keyword evidence="5 9" id="KW-0812">Transmembrane</keyword>
<dbReference type="Gene3D" id="1.20.1530.20">
    <property type="match status" value="1"/>
</dbReference>
<feature type="transmembrane region" description="Helical" evidence="9">
    <location>
        <begin position="87"/>
        <end position="107"/>
    </location>
</feature>
<evidence type="ECO:0000313" key="12">
    <source>
        <dbReference type="Proteomes" id="UP000592181"/>
    </source>
</evidence>
<sequence length="374" mass="38719">MSADATVSLFWIALAAALAPLIGRAARGALPQAVLLLLAGVLIGPSVLGLAAETDLELVRELGLGLLFLLAGFEVDTDSLRGRQGTWASVTWLLSWLAALGLVLAVGPDIDTTAAIALAIALTSTALGTLLPILQERGLMGSPIGRGVMVHGAIGELLPVLAMAILLGSKAPLVTVLLLVGFALVTVAAAVVPRRFLRRAPQVYHSIVGTSGGTTQTTLRLLMTLLLGLMALAALMDVDVVLGAFAAGVVIRRLAGPDTEDLEGRRNLLAHSFFVPAFFVLSGMSIGLADVVEAPWFVVSTLLLIVLLRGGGIWLTERLVDTCSGLRTPRERAALSLYGATGLPIIVAVTEVAVSSDLMPEEVAGAAPTTEAVR</sequence>
<dbReference type="InterPro" id="IPR038770">
    <property type="entry name" value="Na+/solute_symporter_sf"/>
</dbReference>
<evidence type="ECO:0000256" key="3">
    <source>
        <dbReference type="ARBA" id="ARBA00022448"/>
    </source>
</evidence>
<evidence type="ECO:0000256" key="1">
    <source>
        <dbReference type="ARBA" id="ARBA00004141"/>
    </source>
</evidence>
<accession>A0A852X1X6</accession>
<reference evidence="11 12" key="1">
    <citation type="submission" date="2020-07" db="EMBL/GenBank/DDBJ databases">
        <title>Sequencing the genomes of 1000 actinobacteria strains.</title>
        <authorList>
            <person name="Klenk H.-P."/>
        </authorList>
    </citation>
    <scope>NUCLEOTIDE SEQUENCE [LARGE SCALE GENOMIC DNA]</scope>
    <source>
        <strain evidence="11 12">DSM 24723</strain>
    </source>
</reference>
<evidence type="ECO:0000256" key="4">
    <source>
        <dbReference type="ARBA" id="ARBA00022449"/>
    </source>
</evidence>
<comment type="caution">
    <text evidence="11">The sequence shown here is derived from an EMBL/GenBank/DDBJ whole genome shotgun (WGS) entry which is preliminary data.</text>
</comment>
<dbReference type="EMBL" id="JACBZX010000001">
    <property type="protein sequence ID" value="NYG36879.1"/>
    <property type="molecule type" value="Genomic_DNA"/>
</dbReference>
<keyword evidence="7" id="KW-0406">Ion transport</keyword>
<feature type="transmembrane region" description="Helical" evidence="9">
    <location>
        <begin position="296"/>
        <end position="315"/>
    </location>
</feature>
<evidence type="ECO:0000256" key="7">
    <source>
        <dbReference type="ARBA" id="ARBA00023065"/>
    </source>
</evidence>
<evidence type="ECO:0000256" key="5">
    <source>
        <dbReference type="ARBA" id="ARBA00022692"/>
    </source>
</evidence>
<keyword evidence="12" id="KW-1185">Reference proteome</keyword>
<feature type="transmembrane region" description="Helical" evidence="9">
    <location>
        <begin position="33"/>
        <end position="52"/>
    </location>
</feature>
<keyword evidence="8 9" id="KW-0472">Membrane</keyword>
<comment type="similarity">
    <text evidence="2">Belongs to the monovalent cation:proton antiporter 2 (CPA2) transporter (TC 2.A.37) family.</text>
</comment>
<feature type="transmembrane region" description="Helical" evidence="9">
    <location>
        <begin position="113"/>
        <end position="134"/>
    </location>
</feature>
<feature type="transmembrane region" description="Helical" evidence="9">
    <location>
        <begin position="225"/>
        <end position="248"/>
    </location>
</feature>
<evidence type="ECO:0000256" key="2">
    <source>
        <dbReference type="ARBA" id="ARBA00005551"/>
    </source>
</evidence>
<proteinExistence type="inferred from homology"/>
<dbReference type="RefSeq" id="WP_179462324.1">
    <property type="nucleotide sequence ID" value="NZ_JACBZX010000001.1"/>
</dbReference>
<dbReference type="PANTHER" id="PTHR43562:SF1">
    <property type="entry name" value="NA(+)_H(+) ANTIPORTER YJBQ-RELATED"/>
    <property type="match status" value="1"/>
</dbReference>
<feature type="transmembrane region" description="Helical" evidence="9">
    <location>
        <begin position="6"/>
        <end position="26"/>
    </location>
</feature>
<dbReference type="GO" id="GO:1902600">
    <property type="term" value="P:proton transmembrane transport"/>
    <property type="evidence" value="ECO:0007669"/>
    <property type="project" value="InterPro"/>
</dbReference>
<gene>
    <name evidence="11" type="ORF">BJY28_001348</name>
</gene>
<protein>
    <submittedName>
        <fullName evidence="11">Kef-type K+ transport system membrane component KefB</fullName>
    </submittedName>
</protein>
<dbReference type="InterPro" id="IPR006153">
    <property type="entry name" value="Cation/H_exchanger_TM"/>
</dbReference>
<evidence type="ECO:0000259" key="10">
    <source>
        <dbReference type="Pfam" id="PF00999"/>
    </source>
</evidence>
<name>A0A852X1X6_9MICO</name>
<evidence type="ECO:0000256" key="6">
    <source>
        <dbReference type="ARBA" id="ARBA00022989"/>
    </source>
</evidence>
<feature type="transmembrane region" description="Helical" evidence="9">
    <location>
        <begin position="268"/>
        <end position="289"/>
    </location>
</feature>
<keyword evidence="4" id="KW-0050">Antiport</keyword>
<evidence type="ECO:0000256" key="8">
    <source>
        <dbReference type="ARBA" id="ARBA00023136"/>
    </source>
</evidence>
<dbReference type="PANTHER" id="PTHR43562">
    <property type="entry name" value="NAPA-TYPE SODIUM/HYDROGEN ANTIPORTER"/>
    <property type="match status" value="1"/>
</dbReference>
<feature type="domain" description="Cation/H+ exchanger transmembrane" evidence="10">
    <location>
        <begin position="14"/>
        <end position="363"/>
    </location>
</feature>
<keyword evidence="3" id="KW-0813">Transport</keyword>